<dbReference type="SUPFAM" id="SSF46894">
    <property type="entry name" value="C-terminal effector domain of the bipartite response regulators"/>
    <property type="match status" value="1"/>
</dbReference>
<dbReference type="SMART" id="SM00421">
    <property type="entry name" value="HTH_LUXR"/>
    <property type="match status" value="1"/>
</dbReference>
<feature type="region of interest" description="Disordered" evidence="1">
    <location>
        <begin position="272"/>
        <end position="305"/>
    </location>
</feature>
<evidence type="ECO:0000313" key="3">
    <source>
        <dbReference type="EMBL" id="GHA58847.1"/>
    </source>
</evidence>
<dbReference type="EMBL" id="BMVN01000040">
    <property type="protein sequence ID" value="GHA58847.1"/>
    <property type="molecule type" value="Genomic_DNA"/>
</dbReference>
<dbReference type="PANTHER" id="PTHR34293">
    <property type="entry name" value="HTH-TYPE TRANSCRIPTIONAL REGULATOR TRMBL2"/>
    <property type="match status" value="1"/>
</dbReference>
<dbReference type="InterPro" id="IPR016032">
    <property type="entry name" value="Sig_transdc_resp-reg_C-effctor"/>
</dbReference>
<protein>
    <recommendedName>
        <fullName evidence="2">HTH luxR-type domain-containing protein</fullName>
    </recommendedName>
</protein>
<dbReference type="PROSITE" id="PS50043">
    <property type="entry name" value="HTH_LUXR_2"/>
    <property type="match status" value="1"/>
</dbReference>
<dbReference type="InterPro" id="IPR036390">
    <property type="entry name" value="WH_DNA-bd_sf"/>
</dbReference>
<dbReference type="CDD" id="cd06170">
    <property type="entry name" value="LuxR_C_like"/>
    <property type="match status" value="1"/>
</dbReference>
<reference evidence="4" key="1">
    <citation type="journal article" date="2019" name="Int. J. Syst. Evol. Microbiol.">
        <title>The Global Catalogue of Microorganisms (GCM) 10K type strain sequencing project: providing services to taxonomists for standard genome sequencing and annotation.</title>
        <authorList>
            <consortium name="The Broad Institute Genomics Platform"/>
            <consortium name="The Broad Institute Genome Sequencing Center for Infectious Disease"/>
            <person name="Wu L."/>
            <person name="Ma J."/>
        </authorList>
    </citation>
    <scope>NUCLEOTIDE SEQUENCE [LARGE SCALE GENOMIC DNA]</scope>
    <source>
        <strain evidence="4">JCM 4733</strain>
    </source>
</reference>
<evidence type="ECO:0000313" key="4">
    <source>
        <dbReference type="Proteomes" id="UP000653644"/>
    </source>
</evidence>
<dbReference type="PANTHER" id="PTHR34293:SF1">
    <property type="entry name" value="HTH-TYPE TRANSCRIPTIONAL REGULATOR TRMBL2"/>
    <property type="match status" value="1"/>
</dbReference>
<organism evidence="3 4">
    <name type="scientific">Streptomyces canarius</name>
    <dbReference type="NCBI Taxonomy" id="285453"/>
    <lineage>
        <taxon>Bacteria</taxon>
        <taxon>Bacillati</taxon>
        <taxon>Actinomycetota</taxon>
        <taxon>Actinomycetes</taxon>
        <taxon>Kitasatosporales</taxon>
        <taxon>Streptomycetaceae</taxon>
        <taxon>Streptomyces</taxon>
    </lineage>
</organism>
<comment type="caution">
    <text evidence="3">The sequence shown here is derived from an EMBL/GenBank/DDBJ whole genome shotgun (WGS) entry which is preliminary data.</text>
</comment>
<name>A0ABQ3DB06_9ACTN</name>
<dbReference type="InterPro" id="IPR000792">
    <property type="entry name" value="Tscrpt_reg_LuxR_C"/>
</dbReference>
<feature type="domain" description="HTH luxR-type" evidence="2">
    <location>
        <begin position="296"/>
        <end position="361"/>
    </location>
</feature>
<proteinExistence type="predicted"/>
<dbReference type="Pfam" id="PF00196">
    <property type="entry name" value="GerE"/>
    <property type="match status" value="1"/>
</dbReference>
<dbReference type="InterPro" id="IPR036388">
    <property type="entry name" value="WH-like_DNA-bd_sf"/>
</dbReference>
<accession>A0ABQ3DB06</accession>
<gene>
    <name evidence="3" type="ORF">GCM10010345_74000</name>
</gene>
<dbReference type="Proteomes" id="UP000653644">
    <property type="component" value="Unassembled WGS sequence"/>
</dbReference>
<dbReference type="SUPFAM" id="SSF46785">
    <property type="entry name" value="Winged helix' DNA-binding domain"/>
    <property type="match status" value="1"/>
</dbReference>
<keyword evidence="4" id="KW-1185">Reference proteome</keyword>
<sequence length="367" mass="39125">MAVLRHAFGVAASRGVSEHMDGTPDSPWPGTGLEPLAGRVLEYLVSVPSADAVQVAAAVGVPGPAAEEALRQLARSSLALRVDGVTPRWAAGPPRASLGALLARRRAELARAEALVERLHETYEEVSAPRTAHLVEALEREEEVSARYGQLLKGTSAEVLHLAKPPYVTGQHASARDVGVADGVRMRSVYETDGFTDAVSMETALRGTAEGGQLRLASRLPVKLVVFDRAAALLPVRGDRPAAGSLVVHSPALVEALVALFESVWERAEPVSLATRREGPPPPAPASRPKDPAPGSDARAVRPDRRTREILHLMATGMKDDTIARVLKVSRRTVQKHVSEAGALLGARTRFQIALLAAERGWLAERP</sequence>
<evidence type="ECO:0000259" key="2">
    <source>
        <dbReference type="PROSITE" id="PS50043"/>
    </source>
</evidence>
<dbReference type="Gene3D" id="1.10.10.10">
    <property type="entry name" value="Winged helix-like DNA-binding domain superfamily/Winged helix DNA-binding domain"/>
    <property type="match status" value="1"/>
</dbReference>
<evidence type="ECO:0000256" key="1">
    <source>
        <dbReference type="SAM" id="MobiDB-lite"/>
    </source>
</evidence>
<dbReference type="InterPro" id="IPR051797">
    <property type="entry name" value="TrmB-like"/>
</dbReference>